<feature type="region of interest" description="Disordered" evidence="1">
    <location>
        <begin position="202"/>
        <end position="254"/>
    </location>
</feature>
<proteinExistence type="predicted"/>
<evidence type="ECO:0000313" key="3">
    <source>
        <dbReference type="Proteomes" id="UP000076842"/>
    </source>
</evidence>
<reference evidence="2 3" key="1">
    <citation type="journal article" date="2016" name="Mol. Biol. Evol.">
        <title>Comparative Genomics of Early-Diverging Mushroom-Forming Fungi Provides Insights into the Origins of Lignocellulose Decay Capabilities.</title>
        <authorList>
            <person name="Nagy L.G."/>
            <person name="Riley R."/>
            <person name="Tritt A."/>
            <person name="Adam C."/>
            <person name="Daum C."/>
            <person name="Floudas D."/>
            <person name="Sun H."/>
            <person name="Yadav J.S."/>
            <person name="Pangilinan J."/>
            <person name="Larsson K.H."/>
            <person name="Matsuura K."/>
            <person name="Barry K."/>
            <person name="Labutti K."/>
            <person name="Kuo R."/>
            <person name="Ohm R.A."/>
            <person name="Bhattacharya S.S."/>
            <person name="Shirouzu T."/>
            <person name="Yoshinaga Y."/>
            <person name="Martin F.M."/>
            <person name="Grigoriev I.V."/>
            <person name="Hibbett D.S."/>
        </authorList>
    </citation>
    <scope>NUCLEOTIDE SEQUENCE [LARGE SCALE GENOMIC DNA]</scope>
    <source>
        <strain evidence="2 3">HHB12733</strain>
    </source>
</reference>
<dbReference type="Proteomes" id="UP000076842">
    <property type="component" value="Unassembled WGS sequence"/>
</dbReference>
<dbReference type="OrthoDB" id="10666271at2759"/>
<organism evidence="2 3">
    <name type="scientific">Calocera cornea HHB12733</name>
    <dbReference type="NCBI Taxonomy" id="1353952"/>
    <lineage>
        <taxon>Eukaryota</taxon>
        <taxon>Fungi</taxon>
        <taxon>Dikarya</taxon>
        <taxon>Basidiomycota</taxon>
        <taxon>Agaricomycotina</taxon>
        <taxon>Dacrymycetes</taxon>
        <taxon>Dacrymycetales</taxon>
        <taxon>Dacrymycetaceae</taxon>
        <taxon>Calocera</taxon>
    </lineage>
</organism>
<feature type="compositionally biased region" description="Low complexity" evidence="1">
    <location>
        <begin position="210"/>
        <end position="224"/>
    </location>
</feature>
<dbReference type="EMBL" id="KV424064">
    <property type="protein sequence ID" value="KZT52508.1"/>
    <property type="molecule type" value="Genomic_DNA"/>
</dbReference>
<evidence type="ECO:0000313" key="2">
    <source>
        <dbReference type="EMBL" id="KZT52508.1"/>
    </source>
</evidence>
<name>A0A165DCK5_9BASI</name>
<dbReference type="AlphaFoldDB" id="A0A165DCK5"/>
<dbReference type="InParanoid" id="A0A165DCK5"/>
<protein>
    <submittedName>
        <fullName evidence="2">Uncharacterized protein</fullName>
    </submittedName>
</protein>
<gene>
    <name evidence="2" type="ORF">CALCODRAFT_520683</name>
</gene>
<feature type="compositionally biased region" description="Basic and acidic residues" evidence="1">
    <location>
        <begin position="227"/>
        <end position="238"/>
    </location>
</feature>
<sequence length="254" mass="25411">MAFNLLHPTDRTRLPTPFLGIRVTVETVVTIEPADPFAPLLEPQLTSVVVSRQGADGRVESTTATSTVVMDIPQPPTDGSSSAADGGQGEDGFTVTSTVTIDAPSADAVQSEDAAEGGEGGTGTTITSSFSSSYTVDVPGTSGLEVTSTVQLGEGVPPTHASAATAEMAEAGDALSSAGGEGQQQDVVAAVTAGVGLDDVHHVAEDQKVGGSNTTTSKASSTTGKGKGKDKPAKEYQRATDGSSEAADGSVTEE</sequence>
<feature type="region of interest" description="Disordered" evidence="1">
    <location>
        <begin position="69"/>
        <end position="132"/>
    </location>
</feature>
<keyword evidence="3" id="KW-1185">Reference proteome</keyword>
<evidence type="ECO:0000256" key="1">
    <source>
        <dbReference type="SAM" id="MobiDB-lite"/>
    </source>
</evidence>
<accession>A0A165DCK5</accession>